<keyword evidence="2" id="KW-1185">Reference proteome</keyword>
<evidence type="ECO:0000313" key="2">
    <source>
        <dbReference type="Proteomes" id="UP000004605"/>
    </source>
</evidence>
<dbReference type="AlphaFoldDB" id="F9S3Q6"/>
<comment type="caution">
    <text evidence="1">The sequence shown here is derived from an EMBL/GenBank/DDBJ whole genome shotgun (WGS) entry which is preliminary data.</text>
</comment>
<dbReference type="Proteomes" id="UP000004605">
    <property type="component" value="Unassembled WGS sequence"/>
</dbReference>
<name>F9S3Q6_9VIBR</name>
<dbReference type="RefSeq" id="WP_006712903.1">
    <property type="nucleotide sequence ID" value="NZ_AFWF01000182.1"/>
</dbReference>
<reference evidence="1 2" key="1">
    <citation type="journal article" date="2012" name="Int. J. Syst. Evol. Microbiol.">
        <title>Vibrio caribbeanicus sp. nov., isolated from the marine sponge Scleritoderma cyanea.</title>
        <authorList>
            <person name="Hoffmann M."/>
            <person name="Monday S.R."/>
            <person name="Allard M.W."/>
            <person name="Strain E.A."/>
            <person name="Whittaker P."/>
            <person name="Naum M."/>
            <person name="McCarthy P.J."/>
            <person name="Lopez J.V."/>
            <person name="Fischer M."/>
            <person name="Brown E.W."/>
        </authorList>
    </citation>
    <scope>NUCLEOTIDE SEQUENCE [LARGE SCALE GENOMIC DNA]</scope>
    <source>
        <strain evidence="1 2">ATCC 700023</strain>
    </source>
</reference>
<dbReference type="OrthoDB" id="5887978at2"/>
<organism evidence="1 2">
    <name type="scientific">Vibrio ichthyoenteri ATCC 700023</name>
    <dbReference type="NCBI Taxonomy" id="870968"/>
    <lineage>
        <taxon>Bacteria</taxon>
        <taxon>Pseudomonadati</taxon>
        <taxon>Pseudomonadota</taxon>
        <taxon>Gammaproteobacteria</taxon>
        <taxon>Vibrionales</taxon>
        <taxon>Vibrionaceae</taxon>
        <taxon>Vibrio</taxon>
    </lineage>
</organism>
<evidence type="ECO:0000313" key="1">
    <source>
        <dbReference type="EMBL" id="EGU37800.1"/>
    </source>
</evidence>
<sequence>MQNKEKLNQAIADYEHWRQNRTNKHVSIPDELRRLALELLEEYRIGQVTKALRICSTQINDWRKQLPTKHLTPDFVPLQVDPDLQHKLDMDLQLILPNSSQICISGELPTDLLRALIQEAGELR</sequence>
<protein>
    <recommendedName>
        <fullName evidence="3">Transposase</fullName>
    </recommendedName>
</protein>
<proteinExistence type="predicted"/>
<evidence type="ECO:0008006" key="3">
    <source>
        <dbReference type="Google" id="ProtNLM"/>
    </source>
</evidence>
<dbReference type="EMBL" id="AFWF01000182">
    <property type="protein sequence ID" value="EGU37800.1"/>
    <property type="molecule type" value="Genomic_DNA"/>
</dbReference>
<accession>F9S3Q6</accession>
<gene>
    <name evidence="1" type="ORF">VII00023_13332</name>
</gene>